<evidence type="ECO:0000313" key="8">
    <source>
        <dbReference type="Proteomes" id="UP000567179"/>
    </source>
</evidence>
<reference evidence="7 8" key="1">
    <citation type="journal article" date="2020" name="ISME J.">
        <title>Uncovering the hidden diversity of litter-decomposition mechanisms in mushroom-forming fungi.</title>
        <authorList>
            <person name="Floudas D."/>
            <person name="Bentzer J."/>
            <person name="Ahren D."/>
            <person name="Johansson T."/>
            <person name="Persson P."/>
            <person name="Tunlid A."/>
        </authorList>
    </citation>
    <scope>NUCLEOTIDE SEQUENCE [LARGE SCALE GENOMIC DNA]</scope>
    <source>
        <strain evidence="7 8">CBS 101986</strain>
    </source>
</reference>
<organism evidence="7 8">
    <name type="scientific">Psilocybe cf. subviscida</name>
    <dbReference type="NCBI Taxonomy" id="2480587"/>
    <lineage>
        <taxon>Eukaryota</taxon>
        <taxon>Fungi</taxon>
        <taxon>Dikarya</taxon>
        <taxon>Basidiomycota</taxon>
        <taxon>Agaricomycotina</taxon>
        <taxon>Agaricomycetes</taxon>
        <taxon>Agaricomycetidae</taxon>
        <taxon>Agaricales</taxon>
        <taxon>Agaricineae</taxon>
        <taxon>Strophariaceae</taxon>
        <taxon>Psilocybe</taxon>
    </lineage>
</organism>
<feature type="compositionally biased region" description="Low complexity" evidence="5">
    <location>
        <begin position="467"/>
        <end position="481"/>
    </location>
</feature>
<evidence type="ECO:0000256" key="2">
    <source>
        <dbReference type="ARBA" id="ARBA00022771"/>
    </source>
</evidence>
<evidence type="ECO:0000259" key="6">
    <source>
        <dbReference type="PROSITE" id="PS50089"/>
    </source>
</evidence>
<keyword evidence="1" id="KW-0479">Metal-binding</keyword>
<comment type="caution">
    <text evidence="7">The sequence shown here is derived from an EMBL/GenBank/DDBJ whole genome shotgun (WGS) entry which is preliminary data.</text>
</comment>
<evidence type="ECO:0000313" key="7">
    <source>
        <dbReference type="EMBL" id="KAF5309031.1"/>
    </source>
</evidence>
<feature type="compositionally biased region" description="Basic residues" evidence="5">
    <location>
        <begin position="940"/>
        <end position="949"/>
    </location>
</feature>
<dbReference type="GO" id="GO:0004842">
    <property type="term" value="F:ubiquitin-protein transferase activity"/>
    <property type="evidence" value="ECO:0007669"/>
    <property type="project" value="InterPro"/>
</dbReference>
<feature type="region of interest" description="Disordered" evidence="5">
    <location>
        <begin position="388"/>
        <end position="440"/>
    </location>
</feature>
<dbReference type="Pfam" id="PF13639">
    <property type="entry name" value="zf-RING_2"/>
    <property type="match status" value="1"/>
</dbReference>
<dbReference type="GO" id="GO:0016567">
    <property type="term" value="P:protein ubiquitination"/>
    <property type="evidence" value="ECO:0007669"/>
    <property type="project" value="InterPro"/>
</dbReference>
<feature type="compositionally biased region" description="Polar residues" evidence="5">
    <location>
        <begin position="1133"/>
        <end position="1142"/>
    </location>
</feature>
<dbReference type="PROSITE" id="PS50089">
    <property type="entry name" value="ZF_RING_2"/>
    <property type="match status" value="1"/>
</dbReference>
<feature type="compositionally biased region" description="Pro residues" evidence="5">
    <location>
        <begin position="322"/>
        <end position="331"/>
    </location>
</feature>
<feature type="compositionally biased region" description="Low complexity" evidence="5">
    <location>
        <begin position="166"/>
        <end position="180"/>
    </location>
</feature>
<feature type="compositionally biased region" description="Low complexity" evidence="5">
    <location>
        <begin position="392"/>
        <end position="405"/>
    </location>
</feature>
<feature type="domain" description="RING-type" evidence="6">
    <location>
        <begin position="1363"/>
        <end position="1405"/>
    </location>
</feature>
<dbReference type="InterPro" id="IPR013083">
    <property type="entry name" value="Znf_RING/FYVE/PHD"/>
</dbReference>
<feature type="compositionally biased region" description="Polar residues" evidence="5">
    <location>
        <begin position="1055"/>
        <end position="1070"/>
    </location>
</feature>
<feature type="region of interest" description="Disordered" evidence="5">
    <location>
        <begin position="1480"/>
        <end position="1535"/>
    </location>
</feature>
<feature type="region of interest" description="Disordered" evidence="5">
    <location>
        <begin position="297"/>
        <end position="352"/>
    </location>
</feature>
<dbReference type="PANTHER" id="PTHR46400:SF17">
    <property type="entry name" value="E3 UBIQUITIN LIGASE BIG BROTHER-LIKE PROTEIN"/>
    <property type="match status" value="1"/>
</dbReference>
<dbReference type="InterPro" id="IPR011016">
    <property type="entry name" value="Znf_RING-CH"/>
</dbReference>
<dbReference type="SUPFAM" id="SSF57850">
    <property type="entry name" value="RING/U-box"/>
    <property type="match status" value="1"/>
</dbReference>
<feature type="region of interest" description="Disordered" evidence="5">
    <location>
        <begin position="670"/>
        <end position="766"/>
    </location>
</feature>
<dbReference type="GO" id="GO:0046621">
    <property type="term" value="P:negative regulation of organ growth"/>
    <property type="evidence" value="ECO:0007669"/>
    <property type="project" value="InterPro"/>
</dbReference>
<dbReference type="GO" id="GO:0008270">
    <property type="term" value="F:zinc ion binding"/>
    <property type="evidence" value="ECO:0007669"/>
    <property type="project" value="UniProtKB-KW"/>
</dbReference>
<dbReference type="Gene3D" id="3.30.40.10">
    <property type="entry name" value="Zinc/RING finger domain, C3HC4 (zinc finger)"/>
    <property type="match status" value="1"/>
</dbReference>
<feature type="compositionally biased region" description="Basic and acidic residues" evidence="5">
    <location>
        <begin position="1012"/>
        <end position="1023"/>
    </location>
</feature>
<feature type="region of interest" description="Disordered" evidence="5">
    <location>
        <begin position="1037"/>
        <end position="1168"/>
    </location>
</feature>
<feature type="compositionally biased region" description="Low complexity" evidence="5">
    <location>
        <begin position="71"/>
        <end position="84"/>
    </location>
</feature>
<accession>A0A8H5AQN7</accession>
<dbReference type="SMART" id="SM00744">
    <property type="entry name" value="RINGv"/>
    <property type="match status" value="1"/>
</dbReference>
<dbReference type="EMBL" id="JAACJJ010000062">
    <property type="protein sequence ID" value="KAF5309031.1"/>
    <property type="molecule type" value="Genomic_DNA"/>
</dbReference>
<dbReference type="SMART" id="SM00184">
    <property type="entry name" value="RING"/>
    <property type="match status" value="1"/>
</dbReference>
<dbReference type="OrthoDB" id="8062037at2759"/>
<feature type="compositionally biased region" description="Polar residues" evidence="5">
    <location>
        <begin position="1155"/>
        <end position="1165"/>
    </location>
</feature>
<feature type="region of interest" description="Disordered" evidence="5">
    <location>
        <begin position="564"/>
        <end position="635"/>
    </location>
</feature>
<keyword evidence="8" id="KW-1185">Reference proteome</keyword>
<feature type="region of interest" description="Disordered" evidence="5">
    <location>
        <begin position="802"/>
        <end position="912"/>
    </location>
</feature>
<feature type="region of interest" description="Disordered" evidence="5">
    <location>
        <begin position="994"/>
        <end position="1023"/>
    </location>
</feature>
<evidence type="ECO:0000256" key="1">
    <source>
        <dbReference type="ARBA" id="ARBA00022723"/>
    </source>
</evidence>
<sequence>MSSDCPPQLQLSIQPTTTSFKRSFEEFGFDLESPVGTRAVIAGESGTTHSTGNERNKRARSRTSLDSETHGSMGSSAASEASDGGNVGASGPTTTVEPPRLPTPVLPDVDMPSYPQEDEEESFPPRAGVPSPPTHPNATNAFQLTLDRFNAFDREMQVLRQPEPNLSTTTPSSSSSSISALVAPASPPILPPLIIDPHRLSTEAIDFLPEQFPVLPLSVSVSALSNALPDRSRESTGSPVRFRQNLDVALERLRSPSPLAPGFVFQDSPTTGDDEEVISRHTIEHGPPTLPPIPPIANDLHDNTSVGSEQDEEPPRPHVVHPNPPTLPPIPNVSDTSNVWDDDTATPLPDPVRVHARRDVDLPFSPLSPEIPPGYIDFERDFGQWFHPAEDSMSTSSVSTSAATAGTERETFGHAPVSASAAMPTSPQSPSSPLSHHFLRATQAVEERRQHLSSIAAAETEARRMLRSSAASSSPSRVGSSNTAPARSIIQDGFGTMANPFSLGNTARTSLADNTRPSSRYSYWEERRRNSLEIPTFEEGWAQFRNRLANEIEDTEHRLRRRPRFLGETAENPESHAIFSSRPRSEPDINTDFDIDFSSLLRAERHPGTQATESSSSGERRAPDSLHTNTESWLERMRRHRENRMVYDEEADDVGPSEFLNQLFARVSNEDTGASTLRSPPSTSRPNPRPIRRARPLAADADSGGGTTFSSLDDDTDRALWTPGGTNRNAANRRTRDRFPTARGRTATALPRPGASNSLVAESASEARRQADFESIRRRILHTNPWDDLGDEEETRTAMAMDVDEESTPSAWNPPTRRVSGRPRRPSPPPLRRNGGNPPTHLAHLDFEDFSLYPPAQASHSNRGAFDALTSSSPHRRPLSEHLASDSRTGASVSDDRDAPSSPTTARLPRAHTMVPPWELPDVSLPFGDLFATLGEGRNHMSHPQRSHTGRFESAPSLPHPDLGSTFTGQRYPPSDQLPAIPSDADIPATTRAAYGTSSRAETDNHATPTAETHRQSLLERHRRHVLDDMLRLQEGYGSPEMRNVRRGPPHAASHGSSYQNNATAVSAATSPNGGGPSRPPASSSMSSFSSRQAPGAAQTARHEPPRPGSYSTFLPGPFRNTLRHAERHVARTDSSSRSNLATPPVIPEMPFGRDQSSSNESPFTSRPLPAESFYIRSRETTSSMFSSSWYARETQRREAANRPDADFRQSMEDSDHEMEVLRRRHQEAYEARTRQLRERGRYRDPSLIRSVLQESMEMSRTMTGGERDSDSNSGSGETGNRQQPRRRFESLRLNSGAGMRRTRLLSDYMRDEDLDLLSYEGLLSLTELAGDVRPRATPADVLEKMEKSTYKEWKTSESDTRCPICLDDYEPDDPVQKLTNCSHWLHQECLGQWLKSANTCPVCRGSVAETRSSGGGRSARTRSAFTGVPGAGRWRDMPSQTGPPPPVDNPGVSRFYHHVAAENINRMTRRRTRLVQMEQHVASVSAQSATAPGSSSAPGTSNPANNNQGTGPFTSDSDDDQTGLGFLPHIYRRR</sequence>
<feature type="compositionally biased region" description="Polar residues" evidence="5">
    <location>
        <begin position="1272"/>
        <end position="1283"/>
    </location>
</feature>
<feature type="region of interest" description="Disordered" evidence="5">
    <location>
        <begin position="1259"/>
        <end position="1294"/>
    </location>
</feature>
<name>A0A8H5AQN7_9AGAR</name>
<proteinExistence type="predicted"/>
<feature type="region of interest" description="Disordered" evidence="5">
    <location>
        <begin position="936"/>
        <end position="958"/>
    </location>
</feature>
<evidence type="ECO:0000256" key="5">
    <source>
        <dbReference type="SAM" id="MobiDB-lite"/>
    </source>
</evidence>
<feature type="region of interest" description="Disordered" evidence="5">
    <location>
        <begin position="160"/>
        <end position="180"/>
    </location>
</feature>
<feature type="compositionally biased region" description="Basic and acidic residues" evidence="5">
    <location>
        <begin position="1194"/>
        <end position="1219"/>
    </location>
</feature>
<feature type="compositionally biased region" description="Polar residues" evidence="5">
    <location>
        <begin position="996"/>
        <end position="1011"/>
    </location>
</feature>
<feature type="compositionally biased region" description="Low complexity" evidence="5">
    <location>
        <begin position="1489"/>
        <end position="1508"/>
    </location>
</feature>
<dbReference type="Proteomes" id="UP000567179">
    <property type="component" value="Unassembled WGS sequence"/>
</dbReference>
<protein>
    <recommendedName>
        <fullName evidence="6">RING-type domain-containing protein</fullName>
    </recommendedName>
</protein>
<dbReference type="InterPro" id="IPR033276">
    <property type="entry name" value="BB"/>
</dbReference>
<keyword evidence="2 4" id="KW-0863">Zinc-finger</keyword>
<feature type="compositionally biased region" description="Low complexity" evidence="5">
    <location>
        <begin position="418"/>
        <end position="435"/>
    </location>
</feature>
<evidence type="ECO:0000256" key="3">
    <source>
        <dbReference type="ARBA" id="ARBA00022833"/>
    </source>
</evidence>
<dbReference type="PANTHER" id="PTHR46400">
    <property type="entry name" value="RING/U-BOX SUPERFAMILY PROTEIN"/>
    <property type="match status" value="1"/>
</dbReference>
<feature type="compositionally biased region" description="Low complexity" evidence="5">
    <location>
        <begin position="1081"/>
        <end position="1091"/>
    </location>
</feature>
<dbReference type="CDD" id="cd16461">
    <property type="entry name" value="RING-H2_EL5-like"/>
    <property type="match status" value="1"/>
</dbReference>
<feature type="region of interest" description="Disordered" evidence="5">
    <location>
        <begin position="1409"/>
        <end position="1451"/>
    </location>
</feature>
<feature type="region of interest" description="Disordered" evidence="5">
    <location>
        <begin position="38"/>
        <end position="139"/>
    </location>
</feature>
<keyword evidence="3" id="KW-0862">Zinc</keyword>
<gene>
    <name evidence="7" type="ORF">D9619_013590</name>
</gene>
<evidence type="ECO:0000256" key="4">
    <source>
        <dbReference type="PROSITE-ProRule" id="PRU00175"/>
    </source>
</evidence>
<dbReference type="InterPro" id="IPR001841">
    <property type="entry name" value="Znf_RING"/>
</dbReference>
<dbReference type="GO" id="GO:0031624">
    <property type="term" value="F:ubiquitin conjugating enzyme binding"/>
    <property type="evidence" value="ECO:0007669"/>
    <property type="project" value="TreeGrafter"/>
</dbReference>
<feature type="region of interest" description="Disordered" evidence="5">
    <location>
        <begin position="1189"/>
        <end position="1219"/>
    </location>
</feature>
<feature type="region of interest" description="Disordered" evidence="5">
    <location>
        <begin position="463"/>
        <end position="485"/>
    </location>
</feature>